<name>A0A4Y2FQ45_ARAVE</name>
<dbReference type="AlphaFoldDB" id="A0A4Y2FQ45"/>
<organism evidence="1 2">
    <name type="scientific">Araneus ventricosus</name>
    <name type="common">Orbweaver spider</name>
    <name type="synonym">Epeira ventricosa</name>
    <dbReference type="NCBI Taxonomy" id="182803"/>
    <lineage>
        <taxon>Eukaryota</taxon>
        <taxon>Metazoa</taxon>
        <taxon>Ecdysozoa</taxon>
        <taxon>Arthropoda</taxon>
        <taxon>Chelicerata</taxon>
        <taxon>Arachnida</taxon>
        <taxon>Araneae</taxon>
        <taxon>Araneomorphae</taxon>
        <taxon>Entelegynae</taxon>
        <taxon>Araneoidea</taxon>
        <taxon>Araneidae</taxon>
        <taxon>Araneus</taxon>
    </lineage>
</organism>
<reference evidence="1 2" key="1">
    <citation type="journal article" date="2019" name="Sci. Rep.">
        <title>Orb-weaving spider Araneus ventricosus genome elucidates the spidroin gene catalogue.</title>
        <authorList>
            <person name="Kono N."/>
            <person name="Nakamura H."/>
            <person name="Ohtoshi R."/>
            <person name="Moran D.A.P."/>
            <person name="Shinohara A."/>
            <person name="Yoshida Y."/>
            <person name="Fujiwara M."/>
            <person name="Mori M."/>
            <person name="Tomita M."/>
            <person name="Arakawa K."/>
        </authorList>
    </citation>
    <scope>NUCLEOTIDE SEQUENCE [LARGE SCALE GENOMIC DNA]</scope>
</reference>
<accession>A0A4Y2FQ45</accession>
<dbReference type="Proteomes" id="UP000499080">
    <property type="component" value="Unassembled WGS sequence"/>
</dbReference>
<comment type="caution">
    <text evidence="1">The sequence shown here is derived from an EMBL/GenBank/DDBJ whole genome shotgun (WGS) entry which is preliminary data.</text>
</comment>
<proteinExistence type="predicted"/>
<dbReference type="OrthoDB" id="10280416at2759"/>
<evidence type="ECO:0000313" key="1">
    <source>
        <dbReference type="EMBL" id="GBM43271.1"/>
    </source>
</evidence>
<keyword evidence="2" id="KW-1185">Reference proteome</keyword>
<dbReference type="EMBL" id="BGPR01001024">
    <property type="protein sequence ID" value="GBM43271.1"/>
    <property type="molecule type" value="Genomic_DNA"/>
</dbReference>
<sequence length="103" mass="12267">MKFPWTRMFPKKKAPSFSIGWPYRSKAIFILLGRTLQPTVIIREQPLTPAPHFLDSGLKKPTLFLASRQKQYLFSFDLKLKPRGIQRKLFVWKEPVFQIFDWV</sequence>
<protein>
    <submittedName>
        <fullName evidence="1">Uncharacterized protein</fullName>
    </submittedName>
</protein>
<gene>
    <name evidence="1" type="ORF">AVEN_154591_1</name>
</gene>
<evidence type="ECO:0000313" key="2">
    <source>
        <dbReference type="Proteomes" id="UP000499080"/>
    </source>
</evidence>